<dbReference type="KEGG" id="mou:OU421_00755"/>
<dbReference type="GO" id="GO:0043115">
    <property type="term" value="F:precorrin-2 dehydrogenase activity"/>
    <property type="evidence" value="ECO:0007669"/>
    <property type="project" value="UniProtKB-EC"/>
</dbReference>
<keyword evidence="5" id="KW-0627">Porphyrin biosynthesis</keyword>
<dbReference type="Pfam" id="PF13241">
    <property type="entry name" value="NAD_binding_7"/>
    <property type="match status" value="1"/>
</dbReference>
<dbReference type="GO" id="GO:0019354">
    <property type="term" value="P:siroheme biosynthetic process"/>
    <property type="evidence" value="ECO:0007669"/>
    <property type="project" value="InterPro"/>
</dbReference>
<proteinExistence type="predicted"/>
<organism evidence="7 8">
    <name type="scientific">Methanogenium organophilum</name>
    <dbReference type="NCBI Taxonomy" id="2199"/>
    <lineage>
        <taxon>Archaea</taxon>
        <taxon>Methanobacteriati</taxon>
        <taxon>Methanobacteriota</taxon>
        <taxon>Stenosarchaea group</taxon>
        <taxon>Methanomicrobia</taxon>
        <taxon>Methanomicrobiales</taxon>
        <taxon>Methanomicrobiaceae</taxon>
        <taxon>Methanogenium</taxon>
    </lineage>
</organism>
<dbReference type="PANTHER" id="PTHR35330">
    <property type="entry name" value="SIROHEME BIOSYNTHESIS PROTEIN MET8"/>
    <property type="match status" value="1"/>
</dbReference>
<gene>
    <name evidence="7" type="ORF">OU421_00755</name>
</gene>
<evidence type="ECO:0000256" key="6">
    <source>
        <dbReference type="ARBA" id="ARBA00047561"/>
    </source>
</evidence>
<dbReference type="Proteomes" id="UP001163096">
    <property type="component" value="Chromosome"/>
</dbReference>
<keyword evidence="4" id="KW-0520">NAD</keyword>
<dbReference type="EMBL" id="CP113361">
    <property type="protein sequence ID" value="WAI01435.1"/>
    <property type="molecule type" value="Genomic_DNA"/>
</dbReference>
<dbReference type="InterPro" id="IPR036291">
    <property type="entry name" value="NAD(P)-bd_dom_sf"/>
</dbReference>
<keyword evidence="8" id="KW-1185">Reference proteome</keyword>
<dbReference type="Gene3D" id="3.30.160.110">
    <property type="entry name" value="Siroheme synthase, domain 2"/>
    <property type="match status" value="1"/>
</dbReference>
<evidence type="ECO:0000256" key="2">
    <source>
        <dbReference type="ARBA" id="ARBA00012400"/>
    </source>
</evidence>
<dbReference type="EC" id="1.3.1.76" evidence="2"/>
<comment type="pathway">
    <text evidence="1">Porphyrin-containing compound metabolism; siroheme biosynthesis; sirohydrochlorin from precorrin-2: step 1/1.</text>
</comment>
<dbReference type="RefSeq" id="WP_268186666.1">
    <property type="nucleotide sequence ID" value="NZ_CP113361.1"/>
</dbReference>
<accession>A0A9X9T880</accession>
<sequence>MIRLNACSINLYSGMIPLMMDLRDAKVVIAGGGAVGARKARFFASEARVVVLSRSFHPDFAETAVETVKCDLSGMDDDEIVSHLRESFLVITALEDVELNRRIAALARRCGAHVNDAHGVLGDVTLPSVVRGETYSIGISTFGRSPGMARHLRLCIEEHCGDIDGMVRLQETLRENLKQIVPDQLVRSQILNEVLDDPAMWDALARGTAQAKEEALRKYL</sequence>
<dbReference type="NCBIfam" id="TIGR01470">
    <property type="entry name" value="cysG_Nterm"/>
    <property type="match status" value="1"/>
</dbReference>
<comment type="catalytic activity">
    <reaction evidence="6">
        <text>precorrin-2 + NAD(+) = sirohydrochlorin + NADH + 2 H(+)</text>
        <dbReference type="Rhea" id="RHEA:15613"/>
        <dbReference type="ChEBI" id="CHEBI:15378"/>
        <dbReference type="ChEBI" id="CHEBI:57540"/>
        <dbReference type="ChEBI" id="CHEBI:57945"/>
        <dbReference type="ChEBI" id="CHEBI:58351"/>
        <dbReference type="ChEBI" id="CHEBI:58827"/>
        <dbReference type="EC" id="1.3.1.76"/>
    </reaction>
</comment>
<keyword evidence="3" id="KW-0560">Oxidoreductase</keyword>
<evidence type="ECO:0000256" key="1">
    <source>
        <dbReference type="ARBA" id="ARBA00005010"/>
    </source>
</evidence>
<evidence type="ECO:0000256" key="4">
    <source>
        <dbReference type="ARBA" id="ARBA00023027"/>
    </source>
</evidence>
<name>A0A9X9T880_METOG</name>
<dbReference type="Gene3D" id="3.40.50.720">
    <property type="entry name" value="NAD(P)-binding Rossmann-like Domain"/>
    <property type="match status" value="1"/>
</dbReference>
<protein>
    <recommendedName>
        <fullName evidence="2">precorrin-2 dehydrogenase</fullName>
        <ecNumber evidence="2">1.3.1.76</ecNumber>
    </recommendedName>
</protein>
<reference evidence="7" key="1">
    <citation type="submission" date="2022-11" db="EMBL/GenBank/DDBJ databases">
        <title>Complete genome sequence of Methanogenium organophilum DSM 3596.</title>
        <authorList>
            <person name="Chen S.-C."/>
            <person name="Lai S.-J."/>
            <person name="You Y.-T."/>
        </authorList>
    </citation>
    <scope>NUCLEOTIDE SEQUENCE</scope>
    <source>
        <strain evidence="7">DSM 3596</strain>
    </source>
</reference>
<dbReference type="AlphaFoldDB" id="A0A9X9T880"/>
<evidence type="ECO:0000256" key="3">
    <source>
        <dbReference type="ARBA" id="ARBA00023002"/>
    </source>
</evidence>
<dbReference type="InterPro" id="IPR006367">
    <property type="entry name" value="Sirohaem_synthase_N"/>
</dbReference>
<dbReference type="SUPFAM" id="SSF51735">
    <property type="entry name" value="NAD(P)-binding Rossmann-fold domains"/>
    <property type="match status" value="1"/>
</dbReference>
<dbReference type="GeneID" id="76833587"/>
<evidence type="ECO:0000256" key="5">
    <source>
        <dbReference type="ARBA" id="ARBA00023244"/>
    </source>
</evidence>
<dbReference type="SUPFAM" id="SSF75615">
    <property type="entry name" value="Siroheme synthase middle domains-like"/>
    <property type="match status" value="1"/>
</dbReference>
<evidence type="ECO:0000313" key="8">
    <source>
        <dbReference type="Proteomes" id="UP001163096"/>
    </source>
</evidence>
<dbReference type="PANTHER" id="PTHR35330:SF1">
    <property type="entry name" value="SIROHEME BIOSYNTHESIS PROTEIN MET8"/>
    <property type="match status" value="1"/>
</dbReference>
<evidence type="ECO:0000313" key="7">
    <source>
        <dbReference type="EMBL" id="WAI01435.1"/>
    </source>
</evidence>
<dbReference type="GO" id="GO:0004325">
    <property type="term" value="F:ferrochelatase activity"/>
    <property type="evidence" value="ECO:0007669"/>
    <property type="project" value="InterPro"/>
</dbReference>
<dbReference type="InterPro" id="IPR028161">
    <property type="entry name" value="Met8-like"/>
</dbReference>